<evidence type="ECO:0000256" key="8">
    <source>
        <dbReference type="ARBA" id="ARBA00023136"/>
    </source>
</evidence>
<gene>
    <name evidence="12" type="ORF">BCV71DRAFT_255366</name>
</gene>
<dbReference type="GO" id="GO:0032865">
    <property type="term" value="C:ERMES complex"/>
    <property type="evidence" value="ECO:0007669"/>
    <property type="project" value="TreeGrafter"/>
</dbReference>
<dbReference type="CDD" id="cd21675">
    <property type="entry name" value="SMP_TEX2"/>
    <property type="match status" value="1"/>
</dbReference>
<accession>A0A1X0S3B2</accession>
<dbReference type="GO" id="GO:0008289">
    <property type="term" value="F:lipid binding"/>
    <property type="evidence" value="ECO:0007669"/>
    <property type="project" value="UniProtKB-KW"/>
</dbReference>
<evidence type="ECO:0000256" key="1">
    <source>
        <dbReference type="ARBA" id="ARBA00004586"/>
    </source>
</evidence>
<name>A0A1X0S3B2_RHIZD</name>
<dbReference type="Proteomes" id="UP000242381">
    <property type="component" value="Unassembled WGS sequence"/>
</dbReference>
<feature type="transmembrane region" description="Helical" evidence="10">
    <location>
        <begin position="33"/>
        <end position="52"/>
    </location>
</feature>
<keyword evidence="3 10" id="KW-0812">Transmembrane</keyword>
<keyword evidence="2" id="KW-0813">Transport</keyword>
<dbReference type="AlphaFoldDB" id="A0A1X0S3B2"/>
<dbReference type="Pfam" id="PF00169">
    <property type="entry name" value="PH"/>
    <property type="match status" value="1"/>
</dbReference>
<dbReference type="SUPFAM" id="SSF50729">
    <property type="entry name" value="PH domain-like"/>
    <property type="match status" value="1"/>
</dbReference>
<keyword evidence="4" id="KW-0256">Endoplasmic reticulum</keyword>
<proteinExistence type="predicted"/>
<feature type="compositionally biased region" description="Polar residues" evidence="9">
    <location>
        <begin position="527"/>
        <end position="544"/>
    </location>
</feature>
<reference evidence="12 13" key="1">
    <citation type="journal article" date="2016" name="Proc. Natl. Acad. Sci. U.S.A.">
        <title>Lipid metabolic changes in an early divergent fungus govern the establishment of a mutualistic symbiosis with endobacteria.</title>
        <authorList>
            <person name="Lastovetsky O.A."/>
            <person name="Gaspar M.L."/>
            <person name="Mondo S.J."/>
            <person name="LaButti K.M."/>
            <person name="Sandor L."/>
            <person name="Grigoriev I.V."/>
            <person name="Henry S.A."/>
            <person name="Pawlowska T.E."/>
        </authorList>
    </citation>
    <scope>NUCLEOTIDE SEQUENCE [LARGE SCALE GENOMIC DNA]</scope>
    <source>
        <strain evidence="12 13">ATCC 11559</strain>
    </source>
</reference>
<evidence type="ECO:0000256" key="10">
    <source>
        <dbReference type="SAM" id="Phobius"/>
    </source>
</evidence>
<dbReference type="InterPro" id="IPR011993">
    <property type="entry name" value="PH-like_dom_sf"/>
</dbReference>
<evidence type="ECO:0000256" key="7">
    <source>
        <dbReference type="ARBA" id="ARBA00023121"/>
    </source>
</evidence>
<evidence type="ECO:0000256" key="3">
    <source>
        <dbReference type="ARBA" id="ARBA00022692"/>
    </source>
</evidence>
<dbReference type="PROSITE" id="PS51847">
    <property type="entry name" value="SMP"/>
    <property type="match status" value="1"/>
</dbReference>
<evidence type="ECO:0000256" key="2">
    <source>
        <dbReference type="ARBA" id="ARBA00022448"/>
    </source>
</evidence>
<evidence type="ECO:0000256" key="4">
    <source>
        <dbReference type="ARBA" id="ARBA00022824"/>
    </source>
</evidence>
<dbReference type="PANTHER" id="PTHR13466">
    <property type="entry name" value="TEX2 PROTEIN-RELATED"/>
    <property type="match status" value="1"/>
</dbReference>
<dbReference type="GO" id="GO:0015914">
    <property type="term" value="P:phospholipid transport"/>
    <property type="evidence" value="ECO:0007669"/>
    <property type="project" value="TreeGrafter"/>
</dbReference>
<evidence type="ECO:0000256" key="9">
    <source>
        <dbReference type="SAM" id="MobiDB-lite"/>
    </source>
</evidence>
<sequence>MTIRHMFCLSSFLFYLTFLFVKSRMKSGGITFFPIMIIITCAIYFILSKFIIPIYNRLSYKKYYSNNNNNANSNQDPVNDENTSNQLYKVGWLKVHKDDIIDDDDASSIGDIVASYIRNNNHQNSRLYFSVLKYNTLYLYDSEKQLDCKGVIILSDCKVSIHPPGLQDFELFSKPQHIKLENNNNNQTYYINCRRCIEKEDWYFTFIRASKTTSPSFTIKKDNTHFDQSSMNQLITAIHSDEYHFQTQWFNAILGRIFLSVYRTQDIKDALYKKIVSKLDKINAKRPPFLGEITVRSVDPGHSIPRITHPKLLGISPSGELSAEASLHYDGCIRIEIETVLKWKYSDRLRPFTIDIILAITLEEIQGKVLMKIKEPPTNRIWYAFHEPPKMKWKVEPVVWEKRVGYSVVVKAIETKIQEFIVETMVLPNFDDIIFFPMNGEGGIFEQQEEQVQELPNKEDKTIAKECVLQNDTKKEPPMHRLKLDEDLLTTAKALPELFQQQQQQQQQQTVKSTPAEQEFYHFALSTSPPEDASICSSLSSNMDDSLETMDSKSSLGIQQTESKESITSDTSSHVVRLRKSSSLALLNKTKTCASTAVNISPAMAHKDKKDIIDQGSSIAFV</sequence>
<dbReference type="InterPro" id="IPR031468">
    <property type="entry name" value="SMP_LBD"/>
</dbReference>
<evidence type="ECO:0000259" key="11">
    <source>
        <dbReference type="PROSITE" id="PS51847"/>
    </source>
</evidence>
<evidence type="ECO:0000256" key="5">
    <source>
        <dbReference type="ARBA" id="ARBA00022989"/>
    </source>
</evidence>
<evidence type="ECO:0000313" key="13">
    <source>
        <dbReference type="Proteomes" id="UP000242381"/>
    </source>
</evidence>
<dbReference type="EMBL" id="KV921326">
    <property type="protein sequence ID" value="ORE18638.1"/>
    <property type="molecule type" value="Genomic_DNA"/>
</dbReference>
<dbReference type="Gene3D" id="2.30.29.30">
    <property type="entry name" value="Pleckstrin-homology domain (PH domain)/Phosphotyrosine-binding domain (PTB)"/>
    <property type="match status" value="1"/>
</dbReference>
<dbReference type="VEuPathDB" id="FungiDB:BCV72DRAFT_284620"/>
<dbReference type="OMA" id="YRTQDIK"/>
<keyword evidence="8 10" id="KW-0472">Membrane</keyword>
<dbReference type="SMART" id="SM00233">
    <property type="entry name" value="PH"/>
    <property type="match status" value="1"/>
</dbReference>
<dbReference type="GO" id="GO:0005789">
    <property type="term" value="C:endoplasmic reticulum membrane"/>
    <property type="evidence" value="ECO:0007669"/>
    <property type="project" value="UniProtKB-SubCell"/>
</dbReference>
<keyword evidence="7" id="KW-0446">Lipid-binding</keyword>
<evidence type="ECO:0000256" key="6">
    <source>
        <dbReference type="ARBA" id="ARBA00023055"/>
    </source>
</evidence>
<feature type="domain" description="SMP-LTD" evidence="11">
    <location>
        <begin position="243"/>
        <end position="436"/>
    </location>
</feature>
<feature type="compositionally biased region" description="Polar residues" evidence="9">
    <location>
        <begin position="552"/>
        <end position="561"/>
    </location>
</feature>
<dbReference type="PANTHER" id="PTHR13466:SF19">
    <property type="entry name" value="NUCLEUS-VACUOLE JUNCTION PROTEIN 2"/>
    <property type="match status" value="1"/>
</dbReference>
<evidence type="ECO:0000313" key="12">
    <source>
        <dbReference type="EMBL" id="ORE18638.1"/>
    </source>
</evidence>
<dbReference type="GO" id="GO:1990456">
    <property type="term" value="P:mitochondrion-endoplasmic reticulum membrane tethering"/>
    <property type="evidence" value="ECO:0007669"/>
    <property type="project" value="TreeGrafter"/>
</dbReference>
<keyword evidence="5 10" id="KW-1133">Transmembrane helix</keyword>
<protein>
    <recommendedName>
        <fullName evidence="11">SMP-LTD domain-containing protein</fullName>
    </recommendedName>
</protein>
<keyword evidence="6" id="KW-0445">Lipid transport</keyword>
<dbReference type="InterPro" id="IPR001849">
    <property type="entry name" value="PH_domain"/>
</dbReference>
<organism evidence="12 13">
    <name type="scientific">Rhizopus microsporus</name>
    <dbReference type="NCBI Taxonomy" id="58291"/>
    <lineage>
        <taxon>Eukaryota</taxon>
        <taxon>Fungi</taxon>
        <taxon>Fungi incertae sedis</taxon>
        <taxon>Mucoromycota</taxon>
        <taxon>Mucoromycotina</taxon>
        <taxon>Mucoromycetes</taxon>
        <taxon>Mucorales</taxon>
        <taxon>Mucorineae</taxon>
        <taxon>Rhizopodaceae</taxon>
        <taxon>Rhizopus</taxon>
    </lineage>
</organism>
<comment type="subcellular location">
    <subcellularLocation>
        <location evidence="1">Endoplasmic reticulum membrane</location>
    </subcellularLocation>
</comment>
<feature type="region of interest" description="Disordered" evidence="9">
    <location>
        <begin position="527"/>
        <end position="572"/>
    </location>
</feature>